<accession>A0ABY7MI40</accession>
<gene>
    <name evidence="1" type="ORF">I3J27_32065</name>
</gene>
<evidence type="ECO:0000313" key="2">
    <source>
        <dbReference type="Proteomes" id="UP001179614"/>
    </source>
</evidence>
<keyword evidence="2" id="KW-1185">Reference proteome</keyword>
<name>A0ABY7MI40_9BRAD</name>
<evidence type="ECO:0000313" key="1">
    <source>
        <dbReference type="EMBL" id="WBL77611.1"/>
    </source>
</evidence>
<organism evidence="1 2">
    <name type="scientific">Bradyrhizobium xenonodulans</name>
    <dbReference type="NCBI Taxonomy" id="2736875"/>
    <lineage>
        <taxon>Bacteria</taxon>
        <taxon>Pseudomonadati</taxon>
        <taxon>Pseudomonadota</taxon>
        <taxon>Alphaproteobacteria</taxon>
        <taxon>Hyphomicrobiales</taxon>
        <taxon>Nitrobacteraceae</taxon>
        <taxon>Bradyrhizobium</taxon>
    </lineage>
</organism>
<sequence length="56" mass="6696">MAIADVLSIYLDAQLDKLGGRFNVDSEREDTIPDIRKFKKRIERLNEWWGQKCWAR</sequence>
<dbReference type="RefSeq" id="WP_270162882.1">
    <property type="nucleotide sequence ID" value="NZ_CP089391.1"/>
</dbReference>
<dbReference type="EMBL" id="CP089391">
    <property type="protein sequence ID" value="WBL77611.1"/>
    <property type="molecule type" value="Genomic_DNA"/>
</dbReference>
<reference evidence="1" key="1">
    <citation type="submission" date="2021-12" db="EMBL/GenBank/DDBJ databases">
        <title>Bradyrhizobium xenonodulans sp. nov.</title>
        <authorList>
            <person name="Claassens R."/>
            <person name="Venter S.N."/>
            <person name="Beukes C.W."/>
            <person name="Stepkowski T."/>
            <person name="Steenkamp E.T."/>
        </authorList>
    </citation>
    <scope>NUCLEOTIDE SEQUENCE</scope>
    <source>
        <strain evidence="1">14AB</strain>
    </source>
</reference>
<dbReference type="Proteomes" id="UP001179614">
    <property type="component" value="Chromosome"/>
</dbReference>
<protein>
    <submittedName>
        <fullName evidence="1">Uncharacterized protein</fullName>
    </submittedName>
</protein>
<proteinExistence type="predicted"/>